<dbReference type="PANTHER" id="PTHR32251:SF15">
    <property type="entry name" value="3-OXO-5-ALPHA-STEROID 4-DEHYDROGENASE (DUF1295)"/>
    <property type="match status" value="1"/>
</dbReference>
<feature type="transmembrane region" description="Helical" evidence="3">
    <location>
        <begin position="214"/>
        <end position="232"/>
    </location>
</feature>
<dbReference type="Proteomes" id="UP000239899">
    <property type="component" value="Unassembled WGS sequence"/>
</dbReference>
<comment type="caution">
    <text evidence="5">The sequence shown here is derived from an EMBL/GenBank/DDBJ whole genome shotgun (WGS) entry which is preliminary data.</text>
</comment>
<dbReference type="SUPFAM" id="SSF52058">
    <property type="entry name" value="L domain-like"/>
    <property type="match status" value="1"/>
</dbReference>
<dbReference type="CDD" id="cd09917">
    <property type="entry name" value="F-box_SF"/>
    <property type="match status" value="3"/>
</dbReference>
<evidence type="ECO:0000256" key="1">
    <source>
        <dbReference type="ARBA" id="ARBA00004430"/>
    </source>
</evidence>
<dbReference type="Gene3D" id="1.20.1280.50">
    <property type="match status" value="2"/>
</dbReference>
<name>A0A2P6TFA8_CHLSO</name>
<dbReference type="SUPFAM" id="SSF81383">
    <property type="entry name" value="F-box domain"/>
    <property type="match status" value="2"/>
</dbReference>
<evidence type="ECO:0000313" key="5">
    <source>
        <dbReference type="EMBL" id="PRW32656.1"/>
    </source>
</evidence>
<dbReference type="InterPro" id="IPR032675">
    <property type="entry name" value="LRR_dom_sf"/>
</dbReference>
<feature type="domain" description="F-box" evidence="4">
    <location>
        <begin position="686"/>
        <end position="733"/>
    </location>
</feature>
<dbReference type="Pfam" id="PF06966">
    <property type="entry name" value="DUF1295"/>
    <property type="match status" value="1"/>
</dbReference>
<keyword evidence="3" id="KW-0812">Transmembrane</keyword>
<comment type="subcellular location">
    <subcellularLocation>
        <location evidence="1">Cytoplasm</location>
        <location evidence="1">Cytoskeleton</location>
        <location evidence="1">Cilium axoneme</location>
    </subcellularLocation>
</comment>
<accession>A0A2P6TFA8</accession>
<feature type="transmembrane region" description="Helical" evidence="3">
    <location>
        <begin position="26"/>
        <end position="47"/>
    </location>
</feature>
<keyword evidence="3" id="KW-0472">Membrane</keyword>
<evidence type="ECO:0000256" key="2">
    <source>
        <dbReference type="SAM" id="MobiDB-lite"/>
    </source>
</evidence>
<dbReference type="OrthoDB" id="67965at2759"/>
<feature type="region of interest" description="Disordered" evidence="2">
    <location>
        <begin position="274"/>
        <end position="305"/>
    </location>
</feature>
<evidence type="ECO:0000256" key="3">
    <source>
        <dbReference type="SAM" id="Phobius"/>
    </source>
</evidence>
<feature type="domain" description="F-box" evidence="4">
    <location>
        <begin position="303"/>
        <end position="350"/>
    </location>
</feature>
<dbReference type="Pfam" id="PF12937">
    <property type="entry name" value="F-box-like"/>
    <property type="match status" value="3"/>
</dbReference>
<dbReference type="GO" id="GO:0016020">
    <property type="term" value="C:membrane"/>
    <property type="evidence" value="ECO:0007669"/>
    <property type="project" value="TreeGrafter"/>
</dbReference>
<dbReference type="InterPro" id="IPR036047">
    <property type="entry name" value="F-box-like_dom_sf"/>
</dbReference>
<dbReference type="PROSITE" id="PS50181">
    <property type="entry name" value="FBOX"/>
    <property type="match status" value="3"/>
</dbReference>
<sequence length="1100" mass="118421">MMFPSRLPHYLLPAAAGASAGFRKPLYFISTGYGAAVALQAVSAIASGRFAAADALGRTHLAALAAYGVRLAGFVLWRDNLPSYQKLKNEHDAKIEGMPLGKKLGMWVGCSTLYWVMFVPAFLNSAPAAGAAAAPALAAFSQYVAAPLMIGSLVLEAVADYQQQKDKERQAVAKTPARPCMGGVWRYSRQANYLGEGLFWLANYGAAVRSFTSAPQALGAAIGTAAIVAIIASETKRRERQREARYGGQPFWEDYKRDTAQIVPFCHWIYTGTPTPEEAGKPENSAAAGREDMPPSRYNSPHAAPTLALPPEVVQRILAAVPLADRLSCVALVCKQLHTLCSAPALLSRLDVVISSEPVVARTASLLRFLVRHGQHVRSLRLDIQVQQQGSADDFEVASLVAACLGACAARQEPPSSGLHELEIMPYTPLLTTSWVPLLWELQQLSMPFRPKGLRVRLDSSWWQLTALQAAHLSGRMLCDAGEGPCLPPSLTWLCIEGDTEHDADDEDGPQLGQLNARVLAGLPVLNTLRLIECAYDPSSLSAVSSLTALTRLVLHSVEALPPAHALAALAPSLRALEVHSTLETLCLMLPGADGQLDAWLTTDAWPALWQLVAIHPPLRCLLYEAPADSGPFSYQLLDALLQLKDERPTLEVRRLAAPEDRVEQPPACWSELQLDLLRQRAAQPAPSMLALPPEVLQHILAAVPLADRLSRVALVCKQLHTLCLAPALLSELDQPFGSGLRSLSISSHTAFISTSCLPLLTALEQLSLPGRNSILRWQLDASWRQLTALQSAHLSGRLVCGEGSKGGLPPSLTRLCIEGDADDEDPQLLELDGRVLAGLPALRCLELLDSAYSGSSLAAVSSLTVRTRLVLSDSLLYDVPVDSPNCSFQLHDALIHLQRRRPSLETRASPAQAAPSLLALPPEVLLHILAAVPLTDRLSRAALACKQLHTLCSTPALLSQLDVRIQCARVLPRTQALLRFLTRHSEHVSSLQLDLDCEEGPDEDEMAALVPACLAACAARQLQPGGGGLRQLNISPETPLASAGCMPLFTALEKLHLPGRPCTIRLHLNDSWRQLTALRSAQLSGPLVCVGDGPSCPPA</sequence>
<feature type="domain" description="F-box" evidence="4">
    <location>
        <begin position="915"/>
        <end position="962"/>
    </location>
</feature>
<proteinExistence type="predicted"/>
<dbReference type="Gene3D" id="3.80.10.10">
    <property type="entry name" value="Ribonuclease Inhibitor"/>
    <property type="match status" value="1"/>
</dbReference>
<dbReference type="SMART" id="SM00256">
    <property type="entry name" value="FBOX"/>
    <property type="match status" value="3"/>
</dbReference>
<dbReference type="InterPro" id="IPR010721">
    <property type="entry name" value="UstE-like"/>
</dbReference>
<dbReference type="Gene3D" id="1.20.120.1630">
    <property type="match status" value="1"/>
</dbReference>
<dbReference type="InterPro" id="IPR001810">
    <property type="entry name" value="F-box_dom"/>
</dbReference>
<dbReference type="EMBL" id="LHPG02000019">
    <property type="protein sequence ID" value="PRW32656.1"/>
    <property type="molecule type" value="Genomic_DNA"/>
</dbReference>
<evidence type="ECO:0000313" key="6">
    <source>
        <dbReference type="Proteomes" id="UP000239899"/>
    </source>
</evidence>
<protein>
    <submittedName>
        <fullName evidence="5">Steroid reductase</fullName>
    </submittedName>
</protein>
<gene>
    <name evidence="5" type="ORF">C2E21_8330</name>
</gene>
<dbReference type="PANTHER" id="PTHR32251">
    <property type="entry name" value="3-OXO-5-ALPHA-STEROID 4-DEHYDROGENASE"/>
    <property type="match status" value="1"/>
</dbReference>
<evidence type="ECO:0000259" key="4">
    <source>
        <dbReference type="PROSITE" id="PS50181"/>
    </source>
</evidence>
<reference evidence="5 6" key="1">
    <citation type="journal article" date="2018" name="Plant J.">
        <title>Genome sequences of Chlorella sorokiniana UTEX 1602 and Micractinium conductrix SAG 241.80: implications to maltose excretion by a green alga.</title>
        <authorList>
            <person name="Arriola M.B."/>
            <person name="Velmurugan N."/>
            <person name="Zhang Y."/>
            <person name="Plunkett M.H."/>
            <person name="Hondzo H."/>
            <person name="Barney B.M."/>
        </authorList>
    </citation>
    <scope>NUCLEOTIDE SEQUENCE [LARGE SCALE GENOMIC DNA]</scope>
    <source>
        <strain evidence="6">UTEX 1602</strain>
    </source>
</reference>
<keyword evidence="6" id="KW-1185">Reference proteome</keyword>
<organism evidence="5 6">
    <name type="scientific">Chlorella sorokiniana</name>
    <name type="common">Freshwater green alga</name>
    <dbReference type="NCBI Taxonomy" id="3076"/>
    <lineage>
        <taxon>Eukaryota</taxon>
        <taxon>Viridiplantae</taxon>
        <taxon>Chlorophyta</taxon>
        <taxon>core chlorophytes</taxon>
        <taxon>Trebouxiophyceae</taxon>
        <taxon>Chlorellales</taxon>
        <taxon>Chlorellaceae</taxon>
        <taxon>Chlorella clade</taxon>
        <taxon>Chlorella</taxon>
    </lineage>
</organism>
<feature type="transmembrane region" description="Helical" evidence="3">
    <location>
        <begin position="135"/>
        <end position="159"/>
    </location>
</feature>
<dbReference type="GO" id="GO:0005930">
    <property type="term" value="C:axoneme"/>
    <property type="evidence" value="ECO:0007669"/>
    <property type="project" value="UniProtKB-SubCell"/>
</dbReference>
<feature type="transmembrane region" description="Helical" evidence="3">
    <location>
        <begin position="104"/>
        <end position="123"/>
    </location>
</feature>
<keyword evidence="3" id="KW-1133">Transmembrane helix</keyword>
<dbReference type="AlphaFoldDB" id="A0A2P6TFA8"/>